<keyword evidence="4 6" id="KW-1133">Transmembrane helix</keyword>
<dbReference type="STRING" id="649747.HMPREF0083_04132"/>
<dbReference type="Pfam" id="PF01594">
    <property type="entry name" value="AI-2E_transport"/>
    <property type="match status" value="1"/>
</dbReference>
<keyword evidence="3 6" id="KW-0812">Transmembrane</keyword>
<feature type="transmembrane region" description="Helical" evidence="6">
    <location>
        <begin position="263"/>
        <end position="282"/>
    </location>
</feature>
<organism evidence="7 8">
    <name type="scientific">Aneurinibacillus aneurinilyticus ATCC 12856</name>
    <dbReference type="NCBI Taxonomy" id="649747"/>
    <lineage>
        <taxon>Bacteria</taxon>
        <taxon>Bacillati</taxon>
        <taxon>Bacillota</taxon>
        <taxon>Bacilli</taxon>
        <taxon>Bacillales</taxon>
        <taxon>Paenibacillaceae</taxon>
        <taxon>Aneurinibacillus group</taxon>
        <taxon>Aneurinibacillus</taxon>
    </lineage>
</organism>
<dbReference type="GO" id="GO:0055085">
    <property type="term" value="P:transmembrane transport"/>
    <property type="evidence" value="ECO:0007669"/>
    <property type="project" value="TreeGrafter"/>
</dbReference>
<evidence type="ECO:0008006" key="9">
    <source>
        <dbReference type="Google" id="ProtNLM"/>
    </source>
</evidence>
<dbReference type="PANTHER" id="PTHR21716">
    <property type="entry name" value="TRANSMEMBRANE PROTEIN"/>
    <property type="match status" value="1"/>
</dbReference>
<comment type="caution">
    <text evidence="7">The sequence shown here is derived from an EMBL/GenBank/DDBJ whole genome shotgun (WGS) entry which is preliminary data.</text>
</comment>
<feature type="transmembrane region" description="Helical" evidence="6">
    <location>
        <begin position="225"/>
        <end position="251"/>
    </location>
</feature>
<dbReference type="GO" id="GO:0016020">
    <property type="term" value="C:membrane"/>
    <property type="evidence" value="ECO:0007669"/>
    <property type="project" value="UniProtKB-SubCell"/>
</dbReference>
<feature type="transmembrane region" description="Helical" evidence="6">
    <location>
        <begin position="35"/>
        <end position="55"/>
    </location>
</feature>
<dbReference type="eggNOG" id="COG0628">
    <property type="taxonomic scope" value="Bacteria"/>
</dbReference>
<proteinExistence type="inferred from homology"/>
<evidence type="ECO:0000256" key="5">
    <source>
        <dbReference type="ARBA" id="ARBA00023136"/>
    </source>
</evidence>
<evidence type="ECO:0000256" key="3">
    <source>
        <dbReference type="ARBA" id="ARBA00022692"/>
    </source>
</evidence>
<protein>
    <recommendedName>
        <fullName evidence="9">AI-2E family transporter</fullName>
    </recommendedName>
</protein>
<dbReference type="EMBL" id="AWSJ01000247">
    <property type="protein sequence ID" value="ERI07804.1"/>
    <property type="molecule type" value="Genomic_DNA"/>
</dbReference>
<evidence type="ECO:0000313" key="7">
    <source>
        <dbReference type="EMBL" id="ERI07804.1"/>
    </source>
</evidence>
<keyword evidence="8" id="KW-1185">Reference proteome</keyword>
<dbReference type="PANTHER" id="PTHR21716:SF62">
    <property type="entry name" value="TRANSPORT PROTEIN YDBI-RELATED"/>
    <property type="match status" value="1"/>
</dbReference>
<evidence type="ECO:0000313" key="8">
    <source>
        <dbReference type="Proteomes" id="UP000016511"/>
    </source>
</evidence>
<comment type="similarity">
    <text evidence="2">Belongs to the autoinducer-2 exporter (AI-2E) (TC 2.A.86) family.</text>
</comment>
<feature type="transmembrane region" description="Helical" evidence="6">
    <location>
        <begin position="141"/>
        <end position="160"/>
    </location>
</feature>
<evidence type="ECO:0000256" key="2">
    <source>
        <dbReference type="ARBA" id="ARBA00009773"/>
    </source>
</evidence>
<dbReference type="HOGENOM" id="CLU_053149_0_0_9"/>
<comment type="subcellular location">
    <subcellularLocation>
        <location evidence="1">Membrane</location>
        <topology evidence="1">Multi-pass membrane protein</topology>
    </subcellularLocation>
</comment>
<reference evidence="7 8" key="1">
    <citation type="submission" date="2013-08" db="EMBL/GenBank/DDBJ databases">
        <authorList>
            <person name="Weinstock G."/>
            <person name="Sodergren E."/>
            <person name="Wylie T."/>
            <person name="Fulton L."/>
            <person name="Fulton R."/>
            <person name="Fronick C."/>
            <person name="O'Laughlin M."/>
            <person name="Godfrey J."/>
            <person name="Miner T."/>
            <person name="Herter B."/>
            <person name="Appelbaum E."/>
            <person name="Cordes M."/>
            <person name="Lek S."/>
            <person name="Wollam A."/>
            <person name="Pepin K.H."/>
            <person name="Palsikar V.B."/>
            <person name="Mitreva M."/>
            <person name="Wilson R.K."/>
        </authorList>
    </citation>
    <scope>NUCLEOTIDE SEQUENCE [LARGE SCALE GENOMIC DNA]</scope>
    <source>
        <strain evidence="7 8">ATCC 12856</strain>
    </source>
</reference>
<sequence length="332" mass="38010">MMEIKSFFREQGVRRVVILLFLCLVLYSMKSMLNIILLTFLITFLMNSLYSYAVQKLNKLFPVNQKVVLLFLYVILVLILVIGIYKALPTIVHQITQLTNLTKSVYDEQQDHELFQYVVSLLGDVNIEGYVKQSLDFVLKISNWGLNMLLALILSLFFLLEKTKVTQFTAKFKTSKLAWFFDEIEFFGKKFVHTFGKVIEAQFLIALTNCILSTIMLWIMGFPQLFGLALMIFVLGLIPVAGVIISLIPLCAIAFSIGGFMKVIYVLVMVIVLHSLEAYLLNPKLMASKTNLPMFYTFIVLIFSEHFFGVWGLIVGIPTFVFLLDILDVKRT</sequence>
<name>U1WGX6_ANEAE</name>
<feature type="transmembrane region" description="Helical" evidence="6">
    <location>
        <begin position="294"/>
        <end position="327"/>
    </location>
</feature>
<keyword evidence="5 6" id="KW-0472">Membrane</keyword>
<accession>U1WGX6</accession>
<dbReference type="InterPro" id="IPR002549">
    <property type="entry name" value="AI-2E-like"/>
</dbReference>
<feature type="transmembrane region" description="Helical" evidence="6">
    <location>
        <begin position="67"/>
        <end position="88"/>
    </location>
</feature>
<dbReference type="AlphaFoldDB" id="U1WGX6"/>
<evidence type="ECO:0000256" key="1">
    <source>
        <dbReference type="ARBA" id="ARBA00004141"/>
    </source>
</evidence>
<evidence type="ECO:0000256" key="4">
    <source>
        <dbReference type="ARBA" id="ARBA00022989"/>
    </source>
</evidence>
<gene>
    <name evidence="7" type="ORF">HMPREF0083_04132</name>
</gene>
<dbReference type="PATRIC" id="fig|649747.3.peg.3747"/>
<feature type="transmembrane region" description="Helical" evidence="6">
    <location>
        <begin position="198"/>
        <end position="219"/>
    </location>
</feature>
<evidence type="ECO:0000256" key="6">
    <source>
        <dbReference type="SAM" id="Phobius"/>
    </source>
</evidence>
<dbReference type="Proteomes" id="UP000016511">
    <property type="component" value="Unassembled WGS sequence"/>
</dbReference>
<feature type="transmembrane region" description="Helical" evidence="6">
    <location>
        <begin position="12"/>
        <end position="29"/>
    </location>
</feature>